<evidence type="ECO:0000313" key="1">
    <source>
        <dbReference type="EMBL" id="OWZ17304.1"/>
    </source>
</evidence>
<name>A0A225WIP0_9STRA</name>
<accession>A0A225WIP0</accession>
<sequence>MTNSVLKSINETLSTVTKLWREVSTDYASVQAVCTRQSASVELRGTRSEAYDLRARFSISMYWTWCTRQGLQAPARAAEPMIYELGSAFQCTGLGAHGKDYK</sequence>
<protein>
    <submittedName>
        <fullName evidence="1">Uncharacterized protein</fullName>
    </submittedName>
</protein>
<organism evidence="1 2">
    <name type="scientific">Phytophthora megakarya</name>
    <dbReference type="NCBI Taxonomy" id="4795"/>
    <lineage>
        <taxon>Eukaryota</taxon>
        <taxon>Sar</taxon>
        <taxon>Stramenopiles</taxon>
        <taxon>Oomycota</taxon>
        <taxon>Peronosporomycetes</taxon>
        <taxon>Peronosporales</taxon>
        <taxon>Peronosporaceae</taxon>
        <taxon>Phytophthora</taxon>
    </lineage>
</organism>
<dbReference type="AlphaFoldDB" id="A0A225WIP0"/>
<proteinExistence type="predicted"/>
<gene>
    <name evidence="1" type="ORF">PHMEG_0008777</name>
</gene>
<comment type="caution">
    <text evidence="1">The sequence shown here is derived from an EMBL/GenBank/DDBJ whole genome shotgun (WGS) entry which is preliminary data.</text>
</comment>
<keyword evidence="2" id="KW-1185">Reference proteome</keyword>
<dbReference type="Proteomes" id="UP000198211">
    <property type="component" value="Unassembled WGS sequence"/>
</dbReference>
<reference evidence="2" key="1">
    <citation type="submission" date="2017-03" db="EMBL/GenBank/DDBJ databases">
        <title>Phytopthora megakarya and P. palmivora, two closely related causual agents of cacao black pod achieved similar genome size and gene model numbers by different mechanisms.</title>
        <authorList>
            <person name="Ali S."/>
            <person name="Shao J."/>
            <person name="Larry D.J."/>
            <person name="Kronmiller B."/>
            <person name="Shen D."/>
            <person name="Strem M.D."/>
            <person name="Melnick R.L."/>
            <person name="Guiltinan M.J."/>
            <person name="Tyler B.M."/>
            <person name="Meinhardt L.W."/>
            <person name="Bailey B.A."/>
        </authorList>
    </citation>
    <scope>NUCLEOTIDE SEQUENCE [LARGE SCALE GENOMIC DNA]</scope>
    <source>
        <strain evidence="2">zdho120</strain>
    </source>
</reference>
<evidence type="ECO:0000313" key="2">
    <source>
        <dbReference type="Proteomes" id="UP000198211"/>
    </source>
</evidence>
<dbReference type="EMBL" id="NBNE01000777">
    <property type="protein sequence ID" value="OWZ17304.1"/>
    <property type="molecule type" value="Genomic_DNA"/>
</dbReference>